<reference evidence="1" key="2">
    <citation type="journal article" date="2021" name="World Allergy Organ. J.">
        <title>Chromosome-level assembly of Dermatophagoides farinae genome and transcriptome reveals two novel allergens Der f 37 and Der f 39.</title>
        <authorList>
            <person name="Chen J."/>
            <person name="Cai Z."/>
            <person name="Fan D."/>
            <person name="Hu J."/>
            <person name="Hou Y."/>
            <person name="He Y."/>
            <person name="Zhang Z."/>
            <person name="Zhao Z."/>
            <person name="Gao P."/>
            <person name="Hu W."/>
            <person name="Sun J."/>
            <person name="Li J."/>
            <person name="Ji K."/>
        </authorList>
    </citation>
    <scope>NUCLEOTIDE SEQUENCE</scope>
    <source>
        <strain evidence="1">JKM2019</strain>
    </source>
</reference>
<proteinExistence type="predicted"/>
<reference evidence="1" key="1">
    <citation type="submission" date="2020-06" db="EMBL/GenBank/DDBJ databases">
        <authorList>
            <person name="Ji K."/>
            <person name="Li J."/>
        </authorList>
    </citation>
    <scope>NUCLEOTIDE SEQUENCE</scope>
    <source>
        <strain evidence="1">JKM2019</strain>
        <tissue evidence="1">Whole body</tissue>
    </source>
</reference>
<dbReference type="AlphaFoldDB" id="A0A9D4SDD8"/>
<gene>
    <name evidence="1" type="ORF">HUG17_8702</name>
</gene>
<evidence type="ECO:0000313" key="1">
    <source>
        <dbReference type="EMBL" id="KAH7637598.1"/>
    </source>
</evidence>
<dbReference type="SUPFAM" id="SSF50494">
    <property type="entry name" value="Trypsin-like serine proteases"/>
    <property type="match status" value="1"/>
</dbReference>
<dbReference type="InterPro" id="IPR009003">
    <property type="entry name" value="Peptidase_S1_PA"/>
</dbReference>
<comment type="caution">
    <text evidence="1">The sequence shown here is derived from an EMBL/GenBank/DDBJ whole genome shotgun (WGS) entry which is preliminary data.</text>
</comment>
<protein>
    <submittedName>
        <fullName evidence="1">Group 3 mite allergen-like protein</fullName>
    </submittedName>
</protein>
<sequence length="138" mass="15642">MLHACFHAHALYSVRDSASALITYTNDNNDHDDDDRRAIHTGIVSFSLPCRMFGAPDVYTRTSSYIDWINNVINNNNNVRRIRKIVILKLLEPWLNSTRSGSDFDSSSRGGRQLFDVVFVKGFFVFGIADFVGCDPCF</sequence>
<dbReference type="EMBL" id="SDOV01000008">
    <property type="protein sequence ID" value="KAH7637598.1"/>
    <property type="molecule type" value="Genomic_DNA"/>
</dbReference>
<dbReference type="Gene3D" id="2.40.10.10">
    <property type="entry name" value="Trypsin-like serine proteases"/>
    <property type="match status" value="1"/>
</dbReference>
<accession>A0A9D4SDD8</accession>
<organism evidence="1">
    <name type="scientific">Dermatophagoides farinae</name>
    <name type="common">American house dust mite</name>
    <dbReference type="NCBI Taxonomy" id="6954"/>
    <lineage>
        <taxon>Eukaryota</taxon>
        <taxon>Metazoa</taxon>
        <taxon>Ecdysozoa</taxon>
        <taxon>Arthropoda</taxon>
        <taxon>Chelicerata</taxon>
        <taxon>Arachnida</taxon>
        <taxon>Acari</taxon>
        <taxon>Acariformes</taxon>
        <taxon>Sarcoptiformes</taxon>
        <taxon>Astigmata</taxon>
        <taxon>Psoroptidia</taxon>
        <taxon>Analgoidea</taxon>
        <taxon>Pyroglyphidae</taxon>
        <taxon>Dermatophagoidinae</taxon>
        <taxon>Dermatophagoides</taxon>
    </lineage>
</organism>
<name>A0A9D4SDD8_DERFA</name>
<dbReference type="Proteomes" id="UP000828236">
    <property type="component" value="Unassembled WGS sequence"/>
</dbReference>
<dbReference type="InterPro" id="IPR043504">
    <property type="entry name" value="Peptidase_S1_PA_chymotrypsin"/>
</dbReference>